<dbReference type="InterPro" id="IPR000595">
    <property type="entry name" value="cNMP-bd_dom"/>
</dbReference>
<accession>A0A7J5ACH4</accession>
<dbReference type="RefSeq" id="WP_150900391.1">
    <property type="nucleotide sequence ID" value="NZ_CBDCSN010000002.1"/>
</dbReference>
<sequence length="186" mass="21934">MQSFIDFIKQHIFISEEIEAAIKSVAVEKEYLKNDLLVEEGKTCKYLYFLTEGTVRAYLYLKGKDITNWVYPENSMFTSWHSYILRKPSSEYIEVTNDAKVIAISYDDWQELYQKYPKLERFGRLIMEEQIGLIDDFYKGYYFLTAKEKYELLIKAYPKIIQIANLGHIASMLGISQETLSRIRGK</sequence>
<reference evidence="2 3" key="1">
    <citation type="submission" date="2019-09" db="EMBL/GenBank/DDBJ databases">
        <authorList>
            <person name="Cao W.R."/>
        </authorList>
    </citation>
    <scope>NUCLEOTIDE SEQUENCE [LARGE SCALE GENOMIC DNA]</scope>
    <source>
        <strain evidence="3">a4</strain>
    </source>
</reference>
<dbReference type="EMBL" id="WAAU01000024">
    <property type="protein sequence ID" value="KAB1155282.1"/>
    <property type="molecule type" value="Genomic_DNA"/>
</dbReference>
<name>A0A7J5ACH4_9FLAO</name>
<evidence type="ECO:0000259" key="1">
    <source>
        <dbReference type="PROSITE" id="PS50042"/>
    </source>
</evidence>
<comment type="caution">
    <text evidence="2">The sequence shown here is derived from an EMBL/GenBank/DDBJ whole genome shotgun (WGS) entry which is preliminary data.</text>
</comment>
<dbReference type="InterPro" id="IPR018490">
    <property type="entry name" value="cNMP-bd_dom_sf"/>
</dbReference>
<dbReference type="Proteomes" id="UP000467305">
    <property type="component" value="Unassembled WGS sequence"/>
</dbReference>
<dbReference type="InterPro" id="IPR014710">
    <property type="entry name" value="RmlC-like_jellyroll"/>
</dbReference>
<dbReference type="OrthoDB" id="758145at2"/>
<feature type="domain" description="Cyclic nucleotide-binding" evidence="1">
    <location>
        <begin position="28"/>
        <end position="121"/>
    </location>
</feature>
<gene>
    <name evidence="2" type="ORF">F7018_12465</name>
</gene>
<dbReference type="CDD" id="cd00038">
    <property type="entry name" value="CAP_ED"/>
    <property type="match status" value="1"/>
</dbReference>
<dbReference type="Pfam" id="PF00027">
    <property type="entry name" value="cNMP_binding"/>
    <property type="match status" value="1"/>
</dbReference>
<evidence type="ECO:0000313" key="2">
    <source>
        <dbReference type="EMBL" id="KAB1155282.1"/>
    </source>
</evidence>
<organism evidence="2 3">
    <name type="scientific">Tenacibaculum aiptasiae</name>
    <dbReference type="NCBI Taxonomy" id="426481"/>
    <lineage>
        <taxon>Bacteria</taxon>
        <taxon>Pseudomonadati</taxon>
        <taxon>Bacteroidota</taxon>
        <taxon>Flavobacteriia</taxon>
        <taxon>Flavobacteriales</taxon>
        <taxon>Flavobacteriaceae</taxon>
        <taxon>Tenacibaculum</taxon>
    </lineage>
</organism>
<evidence type="ECO:0000313" key="3">
    <source>
        <dbReference type="Proteomes" id="UP000467305"/>
    </source>
</evidence>
<dbReference type="Gene3D" id="2.60.120.10">
    <property type="entry name" value="Jelly Rolls"/>
    <property type="match status" value="1"/>
</dbReference>
<dbReference type="SUPFAM" id="SSF51206">
    <property type="entry name" value="cAMP-binding domain-like"/>
    <property type="match status" value="1"/>
</dbReference>
<dbReference type="PROSITE" id="PS50042">
    <property type="entry name" value="CNMP_BINDING_3"/>
    <property type="match status" value="1"/>
</dbReference>
<protein>
    <submittedName>
        <fullName evidence="2">Crp/Fnr family transcriptional regulator</fullName>
    </submittedName>
</protein>
<proteinExistence type="predicted"/>
<keyword evidence="3" id="KW-1185">Reference proteome</keyword>
<dbReference type="AlphaFoldDB" id="A0A7J5ACH4"/>